<reference evidence="6 7" key="1">
    <citation type="submission" date="2013-06" db="EMBL/GenBank/DDBJ databases">
        <authorList>
            <person name="Walk S."/>
            <person name="Aronoff D."/>
            <person name="Young V.Y."/>
            <person name="Marsh J."/>
            <person name="Harrison L."/>
            <person name="Daugherty S.C."/>
            <person name="Shefchek K.A."/>
            <person name="Hine E.E."/>
            <person name="Tallon L.J."/>
            <person name="Sadzewicz L.K."/>
            <person name="Rasko D.A."/>
        </authorList>
    </citation>
    <scope>NUCLEOTIDE SEQUENCE [LARGE SCALE GENOMIC DNA]</scope>
    <source>
        <strain evidence="6 7">ATCC 638</strain>
    </source>
</reference>
<proteinExistence type="inferred from homology"/>
<dbReference type="InterPro" id="IPR051202">
    <property type="entry name" value="Peptidase_C40"/>
</dbReference>
<dbReference type="InterPro" id="IPR056937">
    <property type="entry name" value="YqbQ/XkdQ"/>
</dbReference>
<dbReference type="RefSeq" id="WP_021432892.1">
    <property type="nucleotide sequence ID" value="NZ_AVNC01000015.1"/>
</dbReference>
<evidence type="ECO:0000259" key="5">
    <source>
        <dbReference type="PROSITE" id="PS51935"/>
    </source>
</evidence>
<dbReference type="CDD" id="cd14667">
    <property type="entry name" value="3D_containing_proteins"/>
    <property type="match status" value="1"/>
</dbReference>
<dbReference type="PANTHER" id="PTHR47053:SF1">
    <property type="entry name" value="MUREIN DD-ENDOPEPTIDASE MEPH-RELATED"/>
    <property type="match status" value="1"/>
</dbReference>
<dbReference type="EMBL" id="AVNC01000015">
    <property type="protein sequence ID" value="EQK42778.1"/>
    <property type="molecule type" value="Genomic_DNA"/>
</dbReference>
<dbReference type="GO" id="GO:0006508">
    <property type="term" value="P:proteolysis"/>
    <property type="evidence" value="ECO:0007669"/>
    <property type="project" value="UniProtKB-KW"/>
</dbReference>
<dbReference type="Pfam" id="PF00877">
    <property type="entry name" value="NLPC_P60"/>
    <property type="match status" value="1"/>
</dbReference>
<keyword evidence="4" id="KW-0788">Thiol protease</keyword>
<evidence type="ECO:0000256" key="1">
    <source>
        <dbReference type="ARBA" id="ARBA00007074"/>
    </source>
</evidence>
<comment type="similarity">
    <text evidence="1">Belongs to the peptidase C40 family.</text>
</comment>
<evidence type="ECO:0000256" key="2">
    <source>
        <dbReference type="ARBA" id="ARBA00022670"/>
    </source>
</evidence>
<dbReference type="Proteomes" id="UP000015688">
    <property type="component" value="Unassembled WGS sequence"/>
</dbReference>
<evidence type="ECO:0000313" key="7">
    <source>
        <dbReference type="Proteomes" id="UP000015688"/>
    </source>
</evidence>
<dbReference type="PANTHER" id="PTHR47053">
    <property type="entry name" value="MUREIN DD-ENDOPEPTIDASE MEPH-RELATED"/>
    <property type="match status" value="1"/>
</dbReference>
<name>T4VMR2_PARBF</name>
<protein>
    <submittedName>
        <fullName evidence="6">NlpC/P60 family protein</fullName>
    </submittedName>
</protein>
<dbReference type="AlphaFoldDB" id="T4VMR2"/>
<evidence type="ECO:0000256" key="4">
    <source>
        <dbReference type="ARBA" id="ARBA00022807"/>
    </source>
</evidence>
<keyword evidence="3" id="KW-0378">Hydrolase</keyword>
<dbReference type="InterPro" id="IPR059180">
    <property type="entry name" value="3D_YorM"/>
</dbReference>
<accession>T4VMR2</accession>
<evidence type="ECO:0000256" key="3">
    <source>
        <dbReference type="ARBA" id="ARBA00022801"/>
    </source>
</evidence>
<evidence type="ECO:0000313" key="6">
    <source>
        <dbReference type="EMBL" id="EQK42778.1"/>
    </source>
</evidence>
<dbReference type="Gene3D" id="3.90.1720.10">
    <property type="entry name" value="endopeptidase domain like (from Nostoc punctiforme)"/>
    <property type="match status" value="1"/>
</dbReference>
<dbReference type="InterPro" id="IPR038765">
    <property type="entry name" value="Papain-like_cys_pep_sf"/>
</dbReference>
<dbReference type="PATRIC" id="fig|1233171.3.peg.1613"/>
<dbReference type="GO" id="GO:0008234">
    <property type="term" value="F:cysteine-type peptidase activity"/>
    <property type="evidence" value="ECO:0007669"/>
    <property type="project" value="UniProtKB-KW"/>
</dbReference>
<dbReference type="InterPro" id="IPR000064">
    <property type="entry name" value="NLP_P60_dom"/>
</dbReference>
<organism evidence="6 7">
    <name type="scientific">Paraclostridium bifermentans ATCC 638 = DSM 14991</name>
    <dbReference type="NCBI Taxonomy" id="1233171"/>
    <lineage>
        <taxon>Bacteria</taxon>
        <taxon>Bacillati</taxon>
        <taxon>Bacillota</taxon>
        <taxon>Clostridia</taxon>
        <taxon>Peptostreptococcales</taxon>
        <taxon>Peptostreptococcaceae</taxon>
        <taxon>Paraclostridium</taxon>
    </lineage>
</organism>
<gene>
    <name evidence="6" type="ORF">C672_1722</name>
</gene>
<feature type="domain" description="NlpC/P60" evidence="5">
    <location>
        <begin position="448"/>
        <end position="564"/>
    </location>
</feature>
<keyword evidence="2" id="KW-0645">Protease</keyword>
<dbReference type="GeneID" id="67472569"/>
<dbReference type="Pfam" id="PF24032">
    <property type="entry name" value="YQBQ"/>
    <property type="match status" value="1"/>
</dbReference>
<comment type="caution">
    <text evidence="6">The sequence shown here is derived from an EMBL/GenBank/DDBJ whole genome shotgun (WGS) entry which is preliminary data.</text>
</comment>
<sequence>MNKLKIICKKINGEIYDVSSILTKAIWSGNIKACSRKLEFSCFNDVDIPLSTLIMAYVDDKEIFRGFVYEREKDSKGIVNYLCFDYAEKLNKIKVSYNLKGSNGKDIANKILKDYNFEIGSIAEACVPNSKIFIGVEIYNCIMSAYTEQSKNDNKMYMITCSEGKISVVEKGIVRLKVAFEEGKNILDSSFKESVSNMVNRVLIVDQTGNKQSEVRDSEMLRIHGLFQDVYKSEEGKDSTVEAKKLLKGVEQTCSISGFGDISCTSGYGVQIKDSATNLVGLFFIDGDTHTWEKGNYWIDLDLNFKNIMHEVEAGEDEQQDEISTNGGTTVSGGREVKAEFTAYYPANNSMEGGFYDAMGNRLDPSKLTCACPKDVAFKTKIQVKSTGTDRDNLVYTCTDRGGAIKVVNGVYHIDLLMANRKEANSFGRRKGTAVIGCEVTSIGNNYSSVGSRIVEVAKTKLGKPYVWGATGPNQFDCSGLTQFCHKKVGISIPRTSSQQRGSGKKITKENVQLGDILCFDGHVGLYAGDGKMIHAPNKEKPVKYDPCLSGYWGGKLLGIRRYW</sequence>
<dbReference type="PROSITE" id="PS51935">
    <property type="entry name" value="NLPC_P60"/>
    <property type="match status" value="1"/>
</dbReference>
<dbReference type="SUPFAM" id="SSF54001">
    <property type="entry name" value="Cysteine proteinases"/>
    <property type="match status" value="1"/>
</dbReference>